<gene>
    <name evidence="1" type="ORF">VB695_10495</name>
</gene>
<evidence type="ECO:0000313" key="1">
    <source>
        <dbReference type="EMBL" id="MEA5608498.1"/>
    </source>
</evidence>
<reference evidence="1 2" key="1">
    <citation type="submission" date="2023-12" db="EMBL/GenBank/DDBJ databases">
        <title>Baltic Sea Cyanobacteria.</title>
        <authorList>
            <person name="Delbaje E."/>
            <person name="Fewer D.P."/>
            <person name="Shishido T.K."/>
        </authorList>
    </citation>
    <scope>NUCLEOTIDE SEQUENCE [LARGE SCALE GENOMIC DNA]</scope>
    <source>
        <strain evidence="1 2">UHCC 0060</strain>
    </source>
</reference>
<dbReference type="EMBL" id="JAYGHK010000027">
    <property type="protein sequence ID" value="MEA5608498.1"/>
    <property type="molecule type" value="Genomic_DNA"/>
</dbReference>
<keyword evidence="2" id="KW-1185">Reference proteome</keyword>
<proteinExistence type="predicted"/>
<protein>
    <recommendedName>
        <fullName evidence="3">Transposase IS701-like DDE domain-containing protein</fullName>
    </recommendedName>
</protein>
<dbReference type="Proteomes" id="UP001303285">
    <property type="component" value="Unassembled WGS sequence"/>
</dbReference>
<comment type="caution">
    <text evidence="1">The sequence shown here is derived from an EMBL/GenBank/DDBJ whole genome shotgun (WGS) entry which is preliminary data.</text>
</comment>
<accession>A0ABU5UQF2</accession>
<dbReference type="RefSeq" id="WP_006198177.1">
    <property type="nucleotide sequence ID" value="NZ_JAYGHK010000027.1"/>
</dbReference>
<sequence length="106" mass="12517">MPVLGGLESLPQNIYAYPLKLNYCQYLLSSQINYTITNLAEHLEHISHDAINYYLKKEKLTPRLLWENVKDVIELDANGYIIFDDSVLDKRYSQVISCERYITRRF</sequence>
<evidence type="ECO:0000313" key="2">
    <source>
        <dbReference type="Proteomes" id="UP001303285"/>
    </source>
</evidence>
<name>A0ABU5UQF2_NODSP</name>
<evidence type="ECO:0008006" key="3">
    <source>
        <dbReference type="Google" id="ProtNLM"/>
    </source>
</evidence>
<organism evidence="1 2">
    <name type="scientific">Nodularia spumigena UHCC 0060</name>
    <dbReference type="NCBI Taxonomy" id="3110300"/>
    <lineage>
        <taxon>Bacteria</taxon>
        <taxon>Bacillati</taxon>
        <taxon>Cyanobacteriota</taxon>
        <taxon>Cyanophyceae</taxon>
        <taxon>Nostocales</taxon>
        <taxon>Nodulariaceae</taxon>
        <taxon>Nodularia</taxon>
    </lineage>
</organism>